<keyword evidence="2" id="KW-0812">Transmembrane</keyword>
<sequence>MASVINPRLKKIGGDNLRSCAKLGPNEDYSDSNVRFSEMRDCTRLETGLLAKGRHVDFSIDVVTQEKSRVCLRDKALREVENLSEKMEIDTNPESNLDKRGITHCFCQRVETGNNILDHELSSKIVEGEMFTGLPYFITRGLGVKEYSKICSSLKSDLKVCQPHCSVSNFGHAREQNDLDLELCYRPLQTTIAPRQNLETRHIRLPSPSVASLVLVLLLATFTFCPRGSTAQSVNLLGVNASSPYSTSVQQAPPTRTQPRPLQYIDELHLGVLMPEDETQEINIKLVHPVLQIACDKVKSVGLLTTVKNITIEDRDSKSSDVDGPLAAMALVKQGLVNAFFGPIVPNALSATALYCRDWNLPIFTSKGENTAFGQKHTEYKTLIRMMGSYDKSSLAIENLLEYFKIKMAGMIYDTPGGNFLVSECYDILKPVFDSILRKTNKPQSEVYRGTFDDRLPITTHNFTELLLEAKLQCRSK</sequence>
<comment type="subcellular location">
    <subcellularLocation>
        <location evidence="1">Membrane</location>
    </subcellularLocation>
</comment>
<evidence type="ECO:0000256" key="4">
    <source>
        <dbReference type="ARBA" id="ARBA00023136"/>
    </source>
</evidence>
<keyword evidence="7" id="KW-1185">Reference proteome</keyword>
<dbReference type="EMBL" id="BMAT01011303">
    <property type="protein sequence ID" value="GFR70178.1"/>
    <property type="molecule type" value="Genomic_DNA"/>
</dbReference>
<dbReference type="InterPro" id="IPR052612">
    <property type="entry name" value="ANP_Clearance_Receptor"/>
</dbReference>
<organism evidence="6 7">
    <name type="scientific">Elysia marginata</name>
    <dbReference type="NCBI Taxonomy" id="1093978"/>
    <lineage>
        <taxon>Eukaryota</taxon>
        <taxon>Metazoa</taxon>
        <taxon>Spiralia</taxon>
        <taxon>Lophotrochozoa</taxon>
        <taxon>Mollusca</taxon>
        <taxon>Gastropoda</taxon>
        <taxon>Heterobranchia</taxon>
        <taxon>Euthyneura</taxon>
        <taxon>Panpulmonata</taxon>
        <taxon>Sacoglossa</taxon>
        <taxon>Placobranchoidea</taxon>
        <taxon>Plakobranchidae</taxon>
        <taxon>Elysia</taxon>
    </lineage>
</organism>
<evidence type="ECO:0000256" key="2">
    <source>
        <dbReference type="ARBA" id="ARBA00022692"/>
    </source>
</evidence>
<dbReference type="AlphaFoldDB" id="A0AAV4F9Y7"/>
<dbReference type="PANTHER" id="PTHR44755">
    <property type="entry name" value="NATRIURETIC PEPTIDE RECEPTOR 3-RELATED"/>
    <property type="match status" value="1"/>
</dbReference>
<keyword evidence="4" id="KW-0472">Membrane</keyword>
<gene>
    <name evidence="6" type="ORF">ElyMa_005647500</name>
</gene>
<keyword evidence="3" id="KW-1133">Transmembrane helix</keyword>
<evidence type="ECO:0000256" key="3">
    <source>
        <dbReference type="ARBA" id="ARBA00022989"/>
    </source>
</evidence>
<dbReference type="GO" id="GO:0016020">
    <property type="term" value="C:membrane"/>
    <property type="evidence" value="ECO:0007669"/>
    <property type="project" value="UniProtKB-SubCell"/>
</dbReference>
<evidence type="ECO:0000313" key="7">
    <source>
        <dbReference type="Proteomes" id="UP000762676"/>
    </source>
</evidence>
<dbReference type="Gene3D" id="3.40.50.2300">
    <property type="match status" value="1"/>
</dbReference>
<evidence type="ECO:0000256" key="1">
    <source>
        <dbReference type="ARBA" id="ARBA00004370"/>
    </source>
</evidence>
<dbReference type="GO" id="GO:0017046">
    <property type="term" value="F:peptide hormone binding"/>
    <property type="evidence" value="ECO:0007669"/>
    <property type="project" value="TreeGrafter"/>
</dbReference>
<dbReference type="GO" id="GO:0007165">
    <property type="term" value="P:signal transduction"/>
    <property type="evidence" value="ECO:0007669"/>
    <property type="project" value="TreeGrafter"/>
</dbReference>
<dbReference type="GO" id="GO:0038023">
    <property type="term" value="F:signaling receptor activity"/>
    <property type="evidence" value="ECO:0007669"/>
    <property type="project" value="TreeGrafter"/>
</dbReference>
<dbReference type="Pfam" id="PF01094">
    <property type="entry name" value="ANF_receptor"/>
    <property type="match status" value="1"/>
</dbReference>
<name>A0AAV4F9Y7_9GAST</name>
<evidence type="ECO:0000259" key="5">
    <source>
        <dbReference type="Pfam" id="PF01094"/>
    </source>
</evidence>
<comment type="caution">
    <text evidence="6">The sequence shown here is derived from an EMBL/GenBank/DDBJ whole genome shotgun (WGS) entry which is preliminary data.</text>
</comment>
<dbReference type="InterPro" id="IPR028082">
    <property type="entry name" value="Peripla_BP_I"/>
</dbReference>
<dbReference type="Proteomes" id="UP000762676">
    <property type="component" value="Unassembled WGS sequence"/>
</dbReference>
<evidence type="ECO:0000313" key="6">
    <source>
        <dbReference type="EMBL" id="GFR70178.1"/>
    </source>
</evidence>
<reference evidence="6 7" key="1">
    <citation type="journal article" date="2021" name="Elife">
        <title>Chloroplast acquisition without the gene transfer in kleptoplastic sea slugs, Plakobranchus ocellatus.</title>
        <authorList>
            <person name="Maeda T."/>
            <person name="Takahashi S."/>
            <person name="Yoshida T."/>
            <person name="Shimamura S."/>
            <person name="Takaki Y."/>
            <person name="Nagai Y."/>
            <person name="Toyoda A."/>
            <person name="Suzuki Y."/>
            <person name="Arimoto A."/>
            <person name="Ishii H."/>
            <person name="Satoh N."/>
            <person name="Nishiyama T."/>
            <person name="Hasebe M."/>
            <person name="Maruyama T."/>
            <person name="Minagawa J."/>
            <person name="Obokata J."/>
            <person name="Shigenobu S."/>
        </authorList>
    </citation>
    <scope>NUCLEOTIDE SEQUENCE [LARGE SCALE GENOMIC DNA]</scope>
</reference>
<feature type="domain" description="Receptor ligand binding region" evidence="5">
    <location>
        <begin position="288"/>
        <end position="416"/>
    </location>
</feature>
<proteinExistence type="predicted"/>
<dbReference type="SUPFAM" id="SSF53822">
    <property type="entry name" value="Periplasmic binding protein-like I"/>
    <property type="match status" value="1"/>
</dbReference>
<dbReference type="InterPro" id="IPR001828">
    <property type="entry name" value="ANF_lig-bd_rcpt"/>
</dbReference>
<dbReference type="PANTHER" id="PTHR44755:SF8">
    <property type="entry name" value="RECEPTOR LIGAND BINDING REGION DOMAIN-CONTAINING PROTEIN"/>
    <property type="match status" value="1"/>
</dbReference>
<accession>A0AAV4F9Y7</accession>
<protein>
    <submittedName>
        <fullName evidence="6">Guanylate cyclase</fullName>
    </submittedName>
</protein>